<proteinExistence type="predicted"/>
<sequence length="160" mass="17580">MTRIILQPEVVQDQASSVGQTKDLGKKEKLAVEIEHVHEKIFHQIKEANLSLTLEEITALNPISKEFVVCRLVGELVLPQQLAPSSSESEPTKVESGKNNTLGADPPEGSPVGLRAMRACYVPLMIPVRIGDITFSRVLVDIGSSINVMSDKIRIRLGYH</sequence>
<dbReference type="AlphaFoldDB" id="A0ABD1ZEI2"/>
<name>A0ABD1ZEI2_9MARC</name>
<dbReference type="EMBL" id="JBHFFA010000001">
    <property type="protein sequence ID" value="KAL2649758.1"/>
    <property type="molecule type" value="Genomic_DNA"/>
</dbReference>
<feature type="region of interest" description="Disordered" evidence="1">
    <location>
        <begin position="83"/>
        <end position="110"/>
    </location>
</feature>
<accession>A0ABD1ZEI2</accession>
<organism evidence="2 3">
    <name type="scientific">Riccia fluitans</name>
    <dbReference type="NCBI Taxonomy" id="41844"/>
    <lineage>
        <taxon>Eukaryota</taxon>
        <taxon>Viridiplantae</taxon>
        <taxon>Streptophyta</taxon>
        <taxon>Embryophyta</taxon>
        <taxon>Marchantiophyta</taxon>
        <taxon>Marchantiopsida</taxon>
        <taxon>Marchantiidae</taxon>
        <taxon>Marchantiales</taxon>
        <taxon>Ricciaceae</taxon>
        <taxon>Riccia</taxon>
    </lineage>
</organism>
<reference evidence="2 3" key="1">
    <citation type="submission" date="2024-09" db="EMBL/GenBank/DDBJ databases">
        <title>Chromosome-scale assembly of Riccia fluitans.</title>
        <authorList>
            <person name="Paukszto L."/>
            <person name="Sawicki J."/>
            <person name="Karawczyk K."/>
            <person name="Piernik-Szablinska J."/>
            <person name="Szczecinska M."/>
            <person name="Mazdziarz M."/>
        </authorList>
    </citation>
    <scope>NUCLEOTIDE SEQUENCE [LARGE SCALE GENOMIC DNA]</scope>
    <source>
        <strain evidence="2">Rf_01</strain>
        <tissue evidence="2">Aerial parts of the thallus</tissue>
    </source>
</reference>
<dbReference type="Proteomes" id="UP001605036">
    <property type="component" value="Unassembled WGS sequence"/>
</dbReference>
<evidence type="ECO:0000313" key="3">
    <source>
        <dbReference type="Proteomes" id="UP001605036"/>
    </source>
</evidence>
<comment type="caution">
    <text evidence="2">The sequence shown here is derived from an EMBL/GenBank/DDBJ whole genome shotgun (WGS) entry which is preliminary data.</text>
</comment>
<evidence type="ECO:0000256" key="1">
    <source>
        <dbReference type="SAM" id="MobiDB-lite"/>
    </source>
</evidence>
<evidence type="ECO:0000313" key="2">
    <source>
        <dbReference type="EMBL" id="KAL2649758.1"/>
    </source>
</evidence>
<keyword evidence="3" id="KW-1185">Reference proteome</keyword>
<gene>
    <name evidence="2" type="ORF">R1flu_017886</name>
</gene>
<evidence type="ECO:0008006" key="4">
    <source>
        <dbReference type="Google" id="ProtNLM"/>
    </source>
</evidence>
<protein>
    <recommendedName>
        <fullName evidence="4">Aspartic peptidase DDI1-type domain-containing protein</fullName>
    </recommendedName>
</protein>